<feature type="transmembrane region" description="Helical" evidence="14">
    <location>
        <begin position="55"/>
        <end position="75"/>
    </location>
</feature>
<evidence type="ECO:0000256" key="7">
    <source>
        <dbReference type="ARBA" id="ARBA00022832"/>
    </source>
</evidence>
<protein>
    <recommendedName>
        <fullName evidence="4 14">Very-long-chain (3R)-3-hydroxyacyl-CoA dehydratase</fullName>
        <ecNumber evidence="4 14">4.2.1.134</ecNumber>
    </recommendedName>
</protein>
<sequence>MAETKEKQKEQPGIIKAYLIGYNAAQTLGWTFLLYQLICYYTAPSEKSLYDTVKYTVIIFQNAAVLEVVHAFLRIVSSNPIVTVQQISSRVILVCGVLMVTQAARETIGLSLALIAWSITEVIRYGNYTFALLGFVPYFLKWLRYSTFIVLYPIGVTGELLCLYAAQLEIQKTGLWSVRMPNSFNFIFNYQHFLVLTMLMYIPFFPQLYLHMFSLRKKVLGGAEAPAKKQR</sequence>
<keyword evidence="14" id="KW-0256">Endoplasmic reticulum</keyword>
<feature type="transmembrane region" description="Helical" evidence="14">
    <location>
        <begin position="87"/>
        <end position="105"/>
    </location>
</feature>
<evidence type="ECO:0000256" key="13">
    <source>
        <dbReference type="ARBA" id="ARBA00036671"/>
    </source>
</evidence>
<comment type="caution">
    <text evidence="15">The sequence shown here is derived from an EMBL/GenBank/DDBJ whole genome shotgun (WGS) entry which is preliminary data.</text>
</comment>
<feature type="transmembrane region" description="Helical" evidence="14">
    <location>
        <begin position="20"/>
        <end position="43"/>
    </location>
</feature>
<keyword evidence="11 14" id="KW-0275">Fatty acid biosynthesis</keyword>
<comment type="function">
    <text evidence="14">Catalyzes the third of the four reactions of the long-chain fatty acids elongation cycle. This endoplasmic reticulum-bound enzymatic process, allows the addition of two carbons to the chain of long- and very long-chain fatty acids/VLCFAs per cycle. This enzyme catalyzes the dehydration of the 3-hydroxyacyl-CoA intermediate into trans-2,3-enoyl-CoA, within each cycle of fatty acid elongation. Thereby, it participates to the production of VLCFAs of different chain lengths that are involved in multiple biological processes as precursors of membrane lipids and lipid mediators.</text>
</comment>
<evidence type="ECO:0000256" key="9">
    <source>
        <dbReference type="ARBA" id="ARBA00023098"/>
    </source>
</evidence>
<reference evidence="15 16" key="1">
    <citation type="journal article" date="2021" name="BMC Biol.">
        <title>Horizontally acquired antibacterial genes associated with adaptive radiation of ladybird beetles.</title>
        <authorList>
            <person name="Li H.S."/>
            <person name="Tang X.F."/>
            <person name="Huang Y.H."/>
            <person name="Xu Z.Y."/>
            <person name="Chen M.L."/>
            <person name="Du X.Y."/>
            <person name="Qiu B.Y."/>
            <person name="Chen P.T."/>
            <person name="Zhang W."/>
            <person name="Slipinski A."/>
            <person name="Escalona H.E."/>
            <person name="Waterhouse R.M."/>
            <person name="Zwick A."/>
            <person name="Pang H."/>
        </authorList>
    </citation>
    <scope>NUCLEOTIDE SEQUENCE [LARGE SCALE GENOMIC DNA]</scope>
    <source>
        <strain evidence="15">SYSU2018</strain>
    </source>
</reference>
<feature type="transmembrane region" description="Helical" evidence="14">
    <location>
        <begin position="125"/>
        <end position="143"/>
    </location>
</feature>
<evidence type="ECO:0000256" key="5">
    <source>
        <dbReference type="ARBA" id="ARBA00022516"/>
    </source>
</evidence>
<evidence type="ECO:0000256" key="2">
    <source>
        <dbReference type="ARBA" id="ARBA00005194"/>
    </source>
</evidence>
<keyword evidence="10 14" id="KW-0472">Membrane</keyword>
<keyword evidence="6 14" id="KW-0812">Transmembrane</keyword>
<dbReference type="GO" id="GO:0005789">
    <property type="term" value="C:endoplasmic reticulum membrane"/>
    <property type="evidence" value="ECO:0007669"/>
    <property type="project" value="UniProtKB-SubCell"/>
</dbReference>
<evidence type="ECO:0000256" key="1">
    <source>
        <dbReference type="ARBA" id="ARBA00004141"/>
    </source>
</evidence>
<keyword evidence="9 14" id="KW-0443">Lipid metabolism</keyword>
<dbReference type="EC" id="4.2.1.134" evidence="4 14"/>
<feature type="transmembrane region" description="Helical" evidence="14">
    <location>
        <begin position="150"/>
        <end position="170"/>
    </location>
</feature>
<accession>A0ABD2NRG0</accession>
<evidence type="ECO:0000256" key="8">
    <source>
        <dbReference type="ARBA" id="ARBA00022989"/>
    </source>
</evidence>
<comment type="similarity">
    <text evidence="3 14">Belongs to the very long-chain fatty acids dehydratase HACD family.</text>
</comment>
<evidence type="ECO:0000313" key="16">
    <source>
        <dbReference type="Proteomes" id="UP001516400"/>
    </source>
</evidence>
<keyword evidence="5 14" id="KW-0444">Lipid biosynthesis</keyword>
<dbReference type="EMBL" id="JABFTP020000144">
    <property type="protein sequence ID" value="KAL3281215.1"/>
    <property type="molecule type" value="Genomic_DNA"/>
</dbReference>
<name>A0ABD2NRG0_9CUCU</name>
<keyword evidence="12 14" id="KW-0456">Lyase</keyword>
<proteinExistence type="inferred from homology"/>
<dbReference type="Proteomes" id="UP001516400">
    <property type="component" value="Unassembled WGS sequence"/>
</dbReference>
<comment type="subcellular location">
    <subcellularLocation>
        <location evidence="14">Endoplasmic reticulum membrane</location>
        <topology evidence="14">Multi-pass membrane protein</topology>
    </subcellularLocation>
    <subcellularLocation>
        <location evidence="1">Membrane</location>
        <topology evidence="1">Multi-pass membrane protein</topology>
    </subcellularLocation>
</comment>
<evidence type="ECO:0000256" key="6">
    <source>
        <dbReference type="ARBA" id="ARBA00022692"/>
    </source>
</evidence>
<dbReference type="GO" id="GO:0006633">
    <property type="term" value="P:fatty acid biosynthetic process"/>
    <property type="evidence" value="ECO:0007669"/>
    <property type="project" value="UniProtKB-KW"/>
</dbReference>
<evidence type="ECO:0000256" key="14">
    <source>
        <dbReference type="RuleBase" id="RU363109"/>
    </source>
</evidence>
<dbReference type="AlphaFoldDB" id="A0ABD2NRG0"/>
<keyword evidence="7 14" id="KW-0276">Fatty acid metabolism</keyword>
<dbReference type="InterPro" id="IPR007482">
    <property type="entry name" value="Tyr_Pase-like_PTPLA"/>
</dbReference>
<evidence type="ECO:0000256" key="10">
    <source>
        <dbReference type="ARBA" id="ARBA00023136"/>
    </source>
</evidence>
<organism evidence="15 16">
    <name type="scientific">Cryptolaemus montrouzieri</name>
    <dbReference type="NCBI Taxonomy" id="559131"/>
    <lineage>
        <taxon>Eukaryota</taxon>
        <taxon>Metazoa</taxon>
        <taxon>Ecdysozoa</taxon>
        <taxon>Arthropoda</taxon>
        <taxon>Hexapoda</taxon>
        <taxon>Insecta</taxon>
        <taxon>Pterygota</taxon>
        <taxon>Neoptera</taxon>
        <taxon>Endopterygota</taxon>
        <taxon>Coleoptera</taxon>
        <taxon>Polyphaga</taxon>
        <taxon>Cucujiformia</taxon>
        <taxon>Coccinelloidea</taxon>
        <taxon>Coccinellidae</taxon>
        <taxon>Scymninae</taxon>
        <taxon>Scymnini</taxon>
        <taxon>Cryptolaemus</taxon>
    </lineage>
</organism>
<dbReference type="PANTHER" id="PTHR11035">
    <property type="entry name" value="VERY-LONG-CHAIN (3R)-3-HYDROXYACYL-COA DEHYDRATASE"/>
    <property type="match status" value="1"/>
</dbReference>
<feature type="transmembrane region" description="Helical" evidence="14">
    <location>
        <begin position="190"/>
        <end position="210"/>
    </location>
</feature>
<keyword evidence="8 14" id="KW-1133">Transmembrane helix</keyword>
<dbReference type="PANTHER" id="PTHR11035:SF3">
    <property type="entry name" value="VERY-LONG-CHAIN (3R)-3-HYDROXYACYL-COA DEHYDRATASE"/>
    <property type="match status" value="1"/>
</dbReference>
<evidence type="ECO:0000256" key="3">
    <source>
        <dbReference type="ARBA" id="ARBA00007811"/>
    </source>
</evidence>
<dbReference type="GO" id="GO:0102158">
    <property type="term" value="F:very-long-chain (3R)-3-hydroxyacyl-CoA dehydratase activity"/>
    <property type="evidence" value="ECO:0007669"/>
    <property type="project" value="UniProtKB-EC"/>
</dbReference>
<evidence type="ECO:0000256" key="12">
    <source>
        <dbReference type="ARBA" id="ARBA00023239"/>
    </source>
</evidence>
<gene>
    <name evidence="15" type="ORF">HHI36_004429</name>
</gene>
<comment type="catalytic activity">
    <reaction evidence="13 14">
        <text>a very-long-chain (3R)-3-hydroxyacyl-CoA = a very-long-chain (2E)-enoyl-CoA + H2O</text>
        <dbReference type="Rhea" id="RHEA:45812"/>
        <dbReference type="ChEBI" id="CHEBI:15377"/>
        <dbReference type="ChEBI" id="CHEBI:83728"/>
        <dbReference type="ChEBI" id="CHEBI:85440"/>
        <dbReference type="EC" id="4.2.1.134"/>
    </reaction>
</comment>
<comment type="pathway">
    <text evidence="2 14">Lipid metabolism; fatty acid biosynthesis.</text>
</comment>
<dbReference type="Pfam" id="PF04387">
    <property type="entry name" value="PTPLA"/>
    <property type="match status" value="1"/>
</dbReference>
<evidence type="ECO:0000256" key="11">
    <source>
        <dbReference type="ARBA" id="ARBA00023160"/>
    </source>
</evidence>
<evidence type="ECO:0000313" key="15">
    <source>
        <dbReference type="EMBL" id="KAL3281215.1"/>
    </source>
</evidence>
<evidence type="ECO:0000256" key="4">
    <source>
        <dbReference type="ARBA" id="ARBA00013122"/>
    </source>
</evidence>
<keyword evidence="16" id="KW-1185">Reference proteome</keyword>